<gene>
    <name evidence="2" type="ORF">Edafosvirus41_7</name>
</gene>
<feature type="region of interest" description="Disordered" evidence="1">
    <location>
        <begin position="1"/>
        <end position="40"/>
    </location>
</feature>
<feature type="compositionally biased region" description="Basic and acidic residues" evidence="1">
    <location>
        <begin position="94"/>
        <end position="118"/>
    </location>
</feature>
<evidence type="ECO:0000313" key="2">
    <source>
        <dbReference type="EMBL" id="AYV78871.1"/>
    </source>
</evidence>
<feature type="compositionally biased region" description="Acidic residues" evidence="1">
    <location>
        <begin position="119"/>
        <end position="148"/>
    </location>
</feature>
<feature type="region of interest" description="Disordered" evidence="1">
    <location>
        <begin position="94"/>
        <end position="158"/>
    </location>
</feature>
<proteinExistence type="predicted"/>
<reference evidence="2" key="1">
    <citation type="submission" date="2018-10" db="EMBL/GenBank/DDBJ databases">
        <title>Hidden diversity of soil giant viruses.</title>
        <authorList>
            <person name="Schulz F."/>
            <person name="Alteio L."/>
            <person name="Goudeau D."/>
            <person name="Ryan E.M."/>
            <person name="Malmstrom R.R."/>
            <person name="Blanchard J."/>
            <person name="Woyke T."/>
        </authorList>
    </citation>
    <scope>NUCLEOTIDE SEQUENCE</scope>
    <source>
        <strain evidence="2">EDV1</strain>
    </source>
</reference>
<sequence>MDNNLPENKNINDTNKINNDMEGTDISKLNDKISNSQENVRILIDNSDEIIESDSNEHNNHRVYQPEEIKKEIQLRDQQEEIQLENQQVENQLEKNQENQQEEIHQEENQQEENHPENQQEENEVENQLENQQEENQQEENQQEENQQEDNRKTNNKFINRIPIINDTKIQMNKIEIKEMKKYNKPGREFIVQRKGDKIFVSIKKLDR</sequence>
<organism evidence="2">
    <name type="scientific">Edafosvirus sp</name>
    <dbReference type="NCBI Taxonomy" id="2487765"/>
    <lineage>
        <taxon>Viruses</taxon>
        <taxon>Varidnaviria</taxon>
        <taxon>Bamfordvirae</taxon>
        <taxon>Nucleocytoviricota</taxon>
        <taxon>Megaviricetes</taxon>
        <taxon>Imitervirales</taxon>
        <taxon>Mimiviridae</taxon>
        <taxon>Klosneuvirinae</taxon>
    </lineage>
</organism>
<dbReference type="EMBL" id="MK072106">
    <property type="protein sequence ID" value="AYV78871.1"/>
    <property type="molecule type" value="Genomic_DNA"/>
</dbReference>
<evidence type="ECO:0000256" key="1">
    <source>
        <dbReference type="SAM" id="MobiDB-lite"/>
    </source>
</evidence>
<accession>A0A3G4ZXY6</accession>
<name>A0A3G4ZXY6_9VIRU</name>
<feature type="compositionally biased region" description="Low complexity" evidence="1">
    <location>
        <begin position="8"/>
        <end position="20"/>
    </location>
</feature>
<protein>
    <submittedName>
        <fullName evidence="2">Uncharacterized protein</fullName>
    </submittedName>
</protein>